<dbReference type="Proteomes" id="UP000051330">
    <property type="component" value="Unassembled WGS sequence"/>
</dbReference>
<dbReference type="GO" id="GO:0003723">
    <property type="term" value="F:RNA binding"/>
    <property type="evidence" value="ECO:0007669"/>
    <property type="project" value="InterPro"/>
</dbReference>
<name>A0A0R1MZ82_9LACO</name>
<dbReference type="EC" id="5.4.99.-" evidence="4"/>
<sequence>MIFKWVVPDDGPESMETFLTHLGLSRSFISRTKFNGGALFVNSHQRNSDYPIHPGDVIRLVAPPERSADNIIPSDLPIHVLYEDQDLLIVNKPPFVASIPSPQHPRDTMANRVKGYLHEIGNESDAVHVVSRLDRDTSGVMLFAKHSLAHSLLDHQIQSKAMIKEYFAVVTGALAPGSGLIDLPIDRAPDSLYARMVKVGGKASLTAYTVDTTTAQASIVSVRLLTGRTHQIRVHFDALGHPLVGDDLYGTTSPLIDRQALHAHVLRLRQPLTGQNIMVTAPLPPDLCSLRAMVWRAAEK</sequence>
<dbReference type="SUPFAM" id="SSF55120">
    <property type="entry name" value="Pseudouridine synthase"/>
    <property type="match status" value="1"/>
</dbReference>
<comment type="function">
    <text evidence="4">Responsible for synthesis of pseudouridine from uracil.</text>
</comment>
<evidence type="ECO:0000256" key="3">
    <source>
        <dbReference type="PIRSR" id="PIRSR606225-1"/>
    </source>
</evidence>
<dbReference type="GO" id="GO:0140098">
    <property type="term" value="F:catalytic activity, acting on RNA"/>
    <property type="evidence" value="ECO:0007669"/>
    <property type="project" value="UniProtKB-ARBA"/>
</dbReference>
<dbReference type="PATRIC" id="fig|1423792.3.peg.2285"/>
<dbReference type="RefSeq" id="WP_057819392.1">
    <property type="nucleotide sequence ID" value="NZ_AZEC01000004.1"/>
</dbReference>
<comment type="similarity">
    <text evidence="2 4">Belongs to the pseudouridine synthase RluA family.</text>
</comment>
<dbReference type="InterPro" id="IPR050188">
    <property type="entry name" value="RluA_PseudoU_synthase"/>
</dbReference>
<dbReference type="InterPro" id="IPR006145">
    <property type="entry name" value="PsdUridine_synth_RsuA/RluA"/>
</dbReference>
<dbReference type="CDD" id="cd02869">
    <property type="entry name" value="PseudoU_synth_RluA_like"/>
    <property type="match status" value="1"/>
</dbReference>
<feature type="domain" description="Pseudouridine synthase RsuA/RluA-like" evidence="5">
    <location>
        <begin position="86"/>
        <end position="237"/>
    </location>
</feature>
<keyword evidence="7" id="KW-1185">Reference proteome</keyword>
<gene>
    <name evidence="6" type="ORF">FD09_GL002246</name>
</gene>
<dbReference type="PANTHER" id="PTHR21600:SF35">
    <property type="entry name" value="PSEUDOURIDINE SYNTHASE"/>
    <property type="match status" value="1"/>
</dbReference>
<dbReference type="OrthoDB" id="9807829at2"/>
<evidence type="ECO:0000313" key="6">
    <source>
        <dbReference type="EMBL" id="KRL13415.1"/>
    </source>
</evidence>
<dbReference type="InterPro" id="IPR020103">
    <property type="entry name" value="PsdUridine_synth_cat_dom_sf"/>
</dbReference>
<dbReference type="EMBL" id="AZEC01000004">
    <property type="protein sequence ID" value="KRL13415.1"/>
    <property type="molecule type" value="Genomic_DNA"/>
</dbReference>
<evidence type="ECO:0000313" key="7">
    <source>
        <dbReference type="Proteomes" id="UP000051330"/>
    </source>
</evidence>
<dbReference type="InterPro" id="IPR006225">
    <property type="entry name" value="PsdUridine_synth_RluC/D"/>
</dbReference>
<evidence type="ECO:0000256" key="2">
    <source>
        <dbReference type="ARBA" id="ARBA00010876"/>
    </source>
</evidence>
<dbReference type="GO" id="GO:0000455">
    <property type="term" value="P:enzyme-directed rRNA pseudouridine synthesis"/>
    <property type="evidence" value="ECO:0007669"/>
    <property type="project" value="TreeGrafter"/>
</dbReference>
<dbReference type="GO" id="GO:0009982">
    <property type="term" value="F:pseudouridine synthase activity"/>
    <property type="evidence" value="ECO:0007669"/>
    <property type="project" value="InterPro"/>
</dbReference>
<organism evidence="6 7">
    <name type="scientific">Schleiferilactobacillus perolens DSM 12744</name>
    <dbReference type="NCBI Taxonomy" id="1423792"/>
    <lineage>
        <taxon>Bacteria</taxon>
        <taxon>Bacillati</taxon>
        <taxon>Bacillota</taxon>
        <taxon>Bacilli</taxon>
        <taxon>Lactobacillales</taxon>
        <taxon>Lactobacillaceae</taxon>
        <taxon>Schleiferilactobacillus</taxon>
    </lineage>
</organism>
<dbReference type="STRING" id="1423792.FD09_GL002246"/>
<protein>
    <recommendedName>
        <fullName evidence="4">Pseudouridine synthase</fullName>
        <ecNumber evidence="4">5.4.99.-</ecNumber>
    </recommendedName>
</protein>
<dbReference type="AlphaFoldDB" id="A0A0R1MZ82"/>
<keyword evidence="4" id="KW-0413">Isomerase</keyword>
<dbReference type="Gene3D" id="3.30.2350.10">
    <property type="entry name" value="Pseudouridine synthase"/>
    <property type="match status" value="1"/>
</dbReference>
<dbReference type="PANTHER" id="PTHR21600">
    <property type="entry name" value="MITOCHONDRIAL RNA PSEUDOURIDINE SYNTHASE"/>
    <property type="match status" value="1"/>
</dbReference>
<dbReference type="Pfam" id="PF00849">
    <property type="entry name" value="PseudoU_synth_2"/>
    <property type="match status" value="1"/>
</dbReference>
<evidence type="ECO:0000256" key="4">
    <source>
        <dbReference type="RuleBase" id="RU362028"/>
    </source>
</evidence>
<comment type="catalytic activity">
    <reaction evidence="1 4">
        <text>a uridine in RNA = a pseudouridine in RNA</text>
        <dbReference type="Rhea" id="RHEA:48348"/>
        <dbReference type="Rhea" id="RHEA-COMP:12068"/>
        <dbReference type="Rhea" id="RHEA-COMP:12069"/>
        <dbReference type="ChEBI" id="CHEBI:65314"/>
        <dbReference type="ChEBI" id="CHEBI:65315"/>
    </reaction>
</comment>
<comment type="caution">
    <text evidence="6">The sequence shown here is derived from an EMBL/GenBank/DDBJ whole genome shotgun (WGS) entry which is preliminary data.</text>
</comment>
<evidence type="ECO:0000259" key="5">
    <source>
        <dbReference type="Pfam" id="PF00849"/>
    </source>
</evidence>
<proteinExistence type="inferred from homology"/>
<feature type="active site" evidence="3">
    <location>
        <position position="134"/>
    </location>
</feature>
<evidence type="ECO:0000256" key="1">
    <source>
        <dbReference type="ARBA" id="ARBA00000073"/>
    </source>
</evidence>
<accession>A0A0R1MZ82</accession>
<dbReference type="NCBIfam" id="TIGR00005">
    <property type="entry name" value="rluA_subfam"/>
    <property type="match status" value="1"/>
</dbReference>
<reference evidence="6 7" key="1">
    <citation type="journal article" date="2015" name="Genome Announc.">
        <title>Expanding the biotechnology potential of lactobacilli through comparative genomics of 213 strains and associated genera.</title>
        <authorList>
            <person name="Sun Z."/>
            <person name="Harris H.M."/>
            <person name="McCann A."/>
            <person name="Guo C."/>
            <person name="Argimon S."/>
            <person name="Zhang W."/>
            <person name="Yang X."/>
            <person name="Jeffery I.B."/>
            <person name="Cooney J.C."/>
            <person name="Kagawa T.F."/>
            <person name="Liu W."/>
            <person name="Song Y."/>
            <person name="Salvetti E."/>
            <person name="Wrobel A."/>
            <person name="Rasinkangas P."/>
            <person name="Parkhill J."/>
            <person name="Rea M.C."/>
            <person name="O'Sullivan O."/>
            <person name="Ritari J."/>
            <person name="Douillard F.P."/>
            <person name="Paul Ross R."/>
            <person name="Yang R."/>
            <person name="Briner A.E."/>
            <person name="Felis G.E."/>
            <person name="de Vos W.M."/>
            <person name="Barrangou R."/>
            <person name="Klaenhammer T.R."/>
            <person name="Caufield P.W."/>
            <person name="Cui Y."/>
            <person name="Zhang H."/>
            <person name="O'Toole P.W."/>
        </authorList>
    </citation>
    <scope>NUCLEOTIDE SEQUENCE [LARGE SCALE GENOMIC DNA]</scope>
    <source>
        <strain evidence="6 7">DSM 12744</strain>
    </source>
</reference>